<dbReference type="PRINTS" id="PR01036">
    <property type="entry name" value="TCRTETB"/>
</dbReference>
<evidence type="ECO:0000256" key="7">
    <source>
        <dbReference type="SAM" id="MobiDB-lite"/>
    </source>
</evidence>
<feature type="transmembrane region" description="Helical" evidence="8">
    <location>
        <begin position="365"/>
        <end position="387"/>
    </location>
</feature>
<reference evidence="11" key="1">
    <citation type="journal article" date="2019" name="Int. J. Syst. Evol. Microbiol.">
        <title>The Global Catalogue of Microorganisms (GCM) 10K type strain sequencing project: providing services to taxonomists for standard genome sequencing and annotation.</title>
        <authorList>
            <consortium name="The Broad Institute Genomics Platform"/>
            <consortium name="The Broad Institute Genome Sequencing Center for Infectious Disease"/>
            <person name="Wu L."/>
            <person name="Ma J."/>
        </authorList>
    </citation>
    <scope>NUCLEOTIDE SEQUENCE [LARGE SCALE GENOMIC DNA]</scope>
    <source>
        <strain evidence="11">CGMCC 1.9106</strain>
    </source>
</reference>
<dbReference type="InterPro" id="IPR020846">
    <property type="entry name" value="MFS_dom"/>
</dbReference>
<name>A0ABW2H5W5_9ACTN</name>
<feature type="transmembrane region" description="Helical" evidence="8">
    <location>
        <begin position="146"/>
        <end position="167"/>
    </location>
</feature>
<evidence type="ECO:0000313" key="11">
    <source>
        <dbReference type="Proteomes" id="UP001596392"/>
    </source>
</evidence>
<feature type="transmembrane region" description="Helical" evidence="8">
    <location>
        <begin position="17"/>
        <end position="40"/>
    </location>
</feature>
<dbReference type="Proteomes" id="UP001596392">
    <property type="component" value="Unassembled WGS sequence"/>
</dbReference>
<keyword evidence="4 8" id="KW-0812">Transmembrane</keyword>
<keyword evidence="2" id="KW-0813">Transport</keyword>
<feature type="transmembrane region" description="Helical" evidence="8">
    <location>
        <begin position="239"/>
        <end position="256"/>
    </location>
</feature>
<organism evidence="10 11">
    <name type="scientific">Catellatospora aurea</name>
    <dbReference type="NCBI Taxonomy" id="1337874"/>
    <lineage>
        <taxon>Bacteria</taxon>
        <taxon>Bacillati</taxon>
        <taxon>Actinomycetota</taxon>
        <taxon>Actinomycetes</taxon>
        <taxon>Micromonosporales</taxon>
        <taxon>Micromonosporaceae</taxon>
        <taxon>Catellatospora</taxon>
    </lineage>
</organism>
<protein>
    <submittedName>
        <fullName evidence="10">MFS transporter</fullName>
    </submittedName>
</protein>
<dbReference type="SUPFAM" id="SSF103473">
    <property type="entry name" value="MFS general substrate transporter"/>
    <property type="match status" value="1"/>
</dbReference>
<evidence type="ECO:0000256" key="1">
    <source>
        <dbReference type="ARBA" id="ARBA00004651"/>
    </source>
</evidence>
<evidence type="ECO:0000256" key="2">
    <source>
        <dbReference type="ARBA" id="ARBA00022448"/>
    </source>
</evidence>
<evidence type="ECO:0000259" key="9">
    <source>
        <dbReference type="PROSITE" id="PS50850"/>
    </source>
</evidence>
<dbReference type="Pfam" id="PF07690">
    <property type="entry name" value="MFS_1"/>
    <property type="match status" value="1"/>
</dbReference>
<keyword evidence="3" id="KW-1003">Cell membrane</keyword>
<keyword evidence="5 8" id="KW-1133">Transmembrane helix</keyword>
<proteinExistence type="predicted"/>
<dbReference type="NCBIfam" id="TIGR00711">
    <property type="entry name" value="efflux_EmrB"/>
    <property type="match status" value="1"/>
</dbReference>
<evidence type="ECO:0000256" key="6">
    <source>
        <dbReference type="ARBA" id="ARBA00023136"/>
    </source>
</evidence>
<dbReference type="InterPro" id="IPR004638">
    <property type="entry name" value="EmrB-like"/>
</dbReference>
<gene>
    <name evidence="10" type="ORF">ACFQO7_28305</name>
</gene>
<feature type="transmembrane region" description="Helical" evidence="8">
    <location>
        <begin position="113"/>
        <end position="134"/>
    </location>
</feature>
<sequence>METHVDSAANTGHPRRWAILGVLVISLLVVVLDNTVLNVAMRTLADPVHGLGATQSQLEWAINSYTLVFAGLLFSFGVLGDRWGRKRFLLIGLVLFGIASVLSAYAQDPGQLIAARAFMGVGGAAIMPVTLSIISNVFDPRERGKAIGIWAGSVGLAVAIGPLLGGFLLEHFWWGSVFMINIPIILFGLVAVAFLVPESRDPQPGRIDLVGVVLSVVGLVALVYGIVDGGEHGFGRPEVWASLIGGALVLAAFVWWESRTTHPSLDVKLFRDARFSASVASIGLLFFASMGSFFFVGFYLQLVRDYSPMQSGALLVPFAVGQMVFAPLSTNLVKRFGVRTVSAAGILLAGITFAVLATLQVDTPIWIVVVNFFFMGAGMANVMPPATNTIMSVLPREKAGVGSAVSNTVRQVAVAMGVAVLGSVVAGVYRGEIDTATAALPGPIRDVANESIAGAYGVAANLGPAGGPLVSAANDAFVHAMHWAALGSTLVAPIAVAVVLRWMPKQLAGPAGPGAAQAPAGAPTRADIPVNRSVAADGDEGDVQRPSRLSAVG</sequence>
<feature type="transmembrane region" description="Helical" evidence="8">
    <location>
        <begin position="173"/>
        <end position="195"/>
    </location>
</feature>
<evidence type="ECO:0000256" key="8">
    <source>
        <dbReference type="SAM" id="Phobius"/>
    </source>
</evidence>
<feature type="transmembrane region" description="Helical" evidence="8">
    <location>
        <begin position="408"/>
        <end position="429"/>
    </location>
</feature>
<evidence type="ECO:0000313" key="10">
    <source>
        <dbReference type="EMBL" id="MFC7246397.1"/>
    </source>
</evidence>
<evidence type="ECO:0000256" key="3">
    <source>
        <dbReference type="ARBA" id="ARBA00022475"/>
    </source>
</evidence>
<evidence type="ECO:0000256" key="4">
    <source>
        <dbReference type="ARBA" id="ARBA00022692"/>
    </source>
</evidence>
<keyword evidence="11" id="KW-1185">Reference proteome</keyword>
<comment type="caution">
    <text evidence="10">The sequence shown here is derived from an EMBL/GenBank/DDBJ whole genome shotgun (WGS) entry which is preliminary data.</text>
</comment>
<feature type="transmembrane region" description="Helical" evidence="8">
    <location>
        <begin position="277"/>
        <end position="300"/>
    </location>
</feature>
<dbReference type="EMBL" id="JBHTAC010000039">
    <property type="protein sequence ID" value="MFC7246397.1"/>
    <property type="molecule type" value="Genomic_DNA"/>
</dbReference>
<keyword evidence="6 8" id="KW-0472">Membrane</keyword>
<feature type="transmembrane region" description="Helical" evidence="8">
    <location>
        <begin position="88"/>
        <end position="107"/>
    </location>
</feature>
<dbReference type="RefSeq" id="WP_376809228.1">
    <property type="nucleotide sequence ID" value="NZ_JBHTAC010000039.1"/>
</dbReference>
<feature type="region of interest" description="Disordered" evidence="7">
    <location>
        <begin position="511"/>
        <end position="553"/>
    </location>
</feature>
<feature type="transmembrane region" description="Helical" evidence="8">
    <location>
        <begin position="207"/>
        <end position="227"/>
    </location>
</feature>
<dbReference type="Gene3D" id="1.20.1720.10">
    <property type="entry name" value="Multidrug resistance protein D"/>
    <property type="match status" value="1"/>
</dbReference>
<comment type="subcellular location">
    <subcellularLocation>
        <location evidence="1">Cell membrane</location>
        <topology evidence="1">Multi-pass membrane protein</topology>
    </subcellularLocation>
</comment>
<feature type="transmembrane region" description="Helical" evidence="8">
    <location>
        <begin position="60"/>
        <end position="79"/>
    </location>
</feature>
<feature type="domain" description="Major facilitator superfamily (MFS) profile" evidence="9">
    <location>
        <begin position="19"/>
        <end position="507"/>
    </location>
</feature>
<dbReference type="InterPro" id="IPR011701">
    <property type="entry name" value="MFS"/>
</dbReference>
<feature type="transmembrane region" description="Helical" evidence="8">
    <location>
        <begin position="312"/>
        <end position="333"/>
    </location>
</feature>
<dbReference type="PANTHER" id="PTHR42718:SF42">
    <property type="entry name" value="EXPORT PROTEIN"/>
    <property type="match status" value="1"/>
</dbReference>
<dbReference type="PROSITE" id="PS50850">
    <property type="entry name" value="MFS"/>
    <property type="match status" value="1"/>
</dbReference>
<dbReference type="PANTHER" id="PTHR42718">
    <property type="entry name" value="MAJOR FACILITATOR SUPERFAMILY MULTIDRUG TRANSPORTER MFSC"/>
    <property type="match status" value="1"/>
</dbReference>
<evidence type="ECO:0000256" key="5">
    <source>
        <dbReference type="ARBA" id="ARBA00022989"/>
    </source>
</evidence>
<accession>A0ABW2H5W5</accession>
<feature type="transmembrane region" description="Helical" evidence="8">
    <location>
        <begin position="480"/>
        <end position="500"/>
    </location>
</feature>
<feature type="transmembrane region" description="Helical" evidence="8">
    <location>
        <begin position="340"/>
        <end position="359"/>
    </location>
</feature>
<dbReference type="Gene3D" id="1.20.1250.20">
    <property type="entry name" value="MFS general substrate transporter like domains"/>
    <property type="match status" value="1"/>
</dbReference>
<feature type="compositionally biased region" description="Low complexity" evidence="7">
    <location>
        <begin position="511"/>
        <end position="523"/>
    </location>
</feature>
<dbReference type="CDD" id="cd17321">
    <property type="entry name" value="MFS_MMR_MDR_like"/>
    <property type="match status" value="1"/>
</dbReference>
<dbReference type="InterPro" id="IPR036259">
    <property type="entry name" value="MFS_trans_sf"/>
</dbReference>